<dbReference type="Proteomes" id="UP000887013">
    <property type="component" value="Unassembled WGS sequence"/>
</dbReference>
<reference evidence="2" key="1">
    <citation type="submission" date="2020-08" db="EMBL/GenBank/DDBJ databases">
        <title>Multicomponent nature underlies the extraordinary mechanical properties of spider dragline silk.</title>
        <authorList>
            <person name="Kono N."/>
            <person name="Nakamura H."/>
            <person name="Mori M."/>
            <person name="Yoshida Y."/>
            <person name="Ohtoshi R."/>
            <person name="Malay A.D."/>
            <person name="Moran D.A.P."/>
            <person name="Tomita M."/>
            <person name="Numata K."/>
            <person name="Arakawa K."/>
        </authorList>
    </citation>
    <scope>NUCLEOTIDE SEQUENCE</scope>
</reference>
<organism evidence="2 3">
    <name type="scientific">Nephila pilipes</name>
    <name type="common">Giant wood spider</name>
    <name type="synonym">Nephila maculata</name>
    <dbReference type="NCBI Taxonomy" id="299642"/>
    <lineage>
        <taxon>Eukaryota</taxon>
        <taxon>Metazoa</taxon>
        <taxon>Ecdysozoa</taxon>
        <taxon>Arthropoda</taxon>
        <taxon>Chelicerata</taxon>
        <taxon>Arachnida</taxon>
        <taxon>Araneae</taxon>
        <taxon>Araneomorphae</taxon>
        <taxon>Entelegynae</taxon>
        <taxon>Araneoidea</taxon>
        <taxon>Nephilidae</taxon>
        <taxon>Nephila</taxon>
    </lineage>
</organism>
<evidence type="ECO:0000313" key="2">
    <source>
        <dbReference type="EMBL" id="GFU16681.1"/>
    </source>
</evidence>
<keyword evidence="3" id="KW-1185">Reference proteome</keyword>
<feature type="compositionally biased region" description="Polar residues" evidence="1">
    <location>
        <begin position="227"/>
        <end position="238"/>
    </location>
</feature>
<dbReference type="AlphaFoldDB" id="A0A8X6QAY6"/>
<protein>
    <submittedName>
        <fullName evidence="2">Uncharacterized protein</fullName>
    </submittedName>
</protein>
<sequence length="238" mass="27638">MKKFFLCAESCRDKYSELSSQIEKISLKESAKREIHEKRNFKLPKIELKKFSGDARDYLAFWSQFQKNQEDSSIVNEVKFQHLLQAIVPKSKAARVVSAVSQRLQIINYPKAVAQLRERFGREDVLVQIYVRELLSMVMKNAAIGHSKTQEKFADFLSPLVESYLSEEILVAWERSRNRGLTKNYESRNLEHLMNFLRQKVKGEEMVNLARTGFASHQNPRRKEFQNEQSGESSTASA</sequence>
<name>A0A8X6QAY6_NEPPI</name>
<gene>
    <name evidence="2" type="primary">AVEN_99033_1</name>
    <name evidence="2" type="ORF">NPIL_110851</name>
</gene>
<accession>A0A8X6QAY6</accession>
<dbReference type="OrthoDB" id="6434384at2759"/>
<dbReference type="EMBL" id="BMAW01126414">
    <property type="protein sequence ID" value="GFU16681.1"/>
    <property type="molecule type" value="Genomic_DNA"/>
</dbReference>
<proteinExistence type="predicted"/>
<feature type="region of interest" description="Disordered" evidence="1">
    <location>
        <begin position="217"/>
        <end position="238"/>
    </location>
</feature>
<evidence type="ECO:0000313" key="3">
    <source>
        <dbReference type="Proteomes" id="UP000887013"/>
    </source>
</evidence>
<comment type="caution">
    <text evidence="2">The sequence shown here is derived from an EMBL/GenBank/DDBJ whole genome shotgun (WGS) entry which is preliminary data.</text>
</comment>
<evidence type="ECO:0000256" key="1">
    <source>
        <dbReference type="SAM" id="MobiDB-lite"/>
    </source>
</evidence>